<reference evidence="1 2" key="1">
    <citation type="submission" date="2022-07" db="EMBL/GenBank/DDBJ databases">
        <title>Genomic and pangenome structural analysis of the polyextremophile Exiguobacterium.</title>
        <authorList>
            <person name="Shen L."/>
        </authorList>
    </citation>
    <scope>NUCLEOTIDE SEQUENCE [LARGE SCALE GENOMIC DNA]</scope>
    <source>
        <strain evidence="1 2">12_1</strain>
    </source>
</reference>
<dbReference type="PROSITE" id="PS51257">
    <property type="entry name" value="PROKAR_LIPOPROTEIN"/>
    <property type="match status" value="1"/>
</dbReference>
<protein>
    <recommendedName>
        <fullName evidence="3">Lipoprotein</fullName>
    </recommendedName>
</protein>
<sequence length="414" mass="46464">MKKRTLAALSLLLVTAGCSEDVDVVRYDHVKEHWQAEQFKINARDEHVDAYALLNSCKDDKRLSDLEGKTFSVLGMAYATRAPFTTDIDDGYSFTEVTYIEGDAVYALCRSNEMEGYHAVELEDRPPYFQNEVGIEVSLLPAVHLATERERDALDELNAFHQEKQDIRVYPDTLMRISPGFSGTIEFKIGDKVVDFPSFDFSPQFSEQQKFVALGYDALANLPHFLLSHDGVHYSTSVMKDSDVLLHGADNLSVRPRFKEGNMKPMESFLLYDVTIDVDGQNLSKSVSIRFQPNGLRTDAGDVNGKSVAYLHKHPYHADVPLPYPDAVSVSGEAYVRLVQALESATSSTKSGEAKEYMYLTLLHGNLGQQFEVSYKQRSKKVDVFIKDMKTGKAFKLSSVGVETFKALFPQAFE</sequence>
<dbReference type="EMBL" id="JANIEK010000015">
    <property type="protein sequence ID" value="MCT4794994.1"/>
    <property type="molecule type" value="Genomic_DNA"/>
</dbReference>
<comment type="caution">
    <text evidence="1">The sequence shown here is derived from an EMBL/GenBank/DDBJ whole genome shotgun (WGS) entry which is preliminary data.</text>
</comment>
<gene>
    <name evidence="1" type="ORF">NQG31_05525</name>
</gene>
<organism evidence="1 2">
    <name type="scientific">Exiguobacterium alkaliphilum</name>
    <dbReference type="NCBI Taxonomy" id="1428684"/>
    <lineage>
        <taxon>Bacteria</taxon>
        <taxon>Bacillati</taxon>
        <taxon>Bacillota</taxon>
        <taxon>Bacilli</taxon>
        <taxon>Bacillales</taxon>
        <taxon>Bacillales Family XII. Incertae Sedis</taxon>
        <taxon>Exiguobacterium</taxon>
    </lineage>
</organism>
<evidence type="ECO:0008006" key="3">
    <source>
        <dbReference type="Google" id="ProtNLM"/>
    </source>
</evidence>
<dbReference type="RefSeq" id="WP_034815870.1">
    <property type="nucleotide sequence ID" value="NZ_JANIEK010000015.1"/>
</dbReference>
<keyword evidence="2" id="KW-1185">Reference proteome</keyword>
<evidence type="ECO:0000313" key="1">
    <source>
        <dbReference type="EMBL" id="MCT4794994.1"/>
    </source>
</evidence>
<evidence type="ECO:0000313" key="2">
    <source>
        <dbReference type="Proteomes" id="UP001206821"/>
    </source>
</evidence>
<name>A0ABT2KY79_9BACL</name>
<accession>A0ABT2KY79</accession>
<dbReference type="Proteomes" id="UP001206821">
    <property type="component" value="Unassembled WGS sequence"/>
</dbReference>
<proteinExistence type="predicted"/>